<sequence length="255" mass="29203">MTRIIKYILYDMLRTRFILLYLGFLLLATFSMYMLDSDDAKVVLSLLNIMLLIVPLVGVIFTTIHFYNSYEFIEMMLAQPLNRKKIFISQYLAVIMALSLALIVGVGLPIFIYGVNSSALMLLYSGLMLTFVFVSIAFLAAVFTRDKAKAIGVGLLFWFYFALIYDALLLWAIYQFSDYPIEKATLAMISFNPVDLARILMLLQLDSSAMMGYTGAFYKDFFGSNMGFIYSTMVLMLWALIPVSWSMYIFKKKDL</sequence>
<feature type="transmembrane region" description="Helical" evidence="1">
    <location>
        <begin position="47"/>
        <end position="70"/>
    </location>
</feature>
<dbReference type="STRING" id="1048983.EL17_22570"/>
<keyword evidence="1" id="KW-0472">Membrane</keyword>
<dbReference type="Proteomes" id="UP000027821">
    <property type="component" value="Unassembled WGS sequence"/>
</dbReference>
<dbReference type="RefSeq" id="WP_035068769.1">
    <property type="nucleotide sequence ID" value="NZ_JMIH01000004.1"/>
</dbReference>
<dbReference type="EMBL" id="JMIH01000004">
    <property type="protein sequence ID" value="KEO75810.1"/>
    <property type="molecule type" value="Genomic_DNA"/>
</dbReference>
<feature type="transmembrane region" description="Helical" evidence="1">
    <location>
        <begin position="91"/>
        <end position="115"/>
    </location>
</feature>
<dbReference type="GO" id="GO:0005886">
    <property type="term" value="C:plasma membrane"/>
    <property type="evidence" value="ECO:0007669"/>
    <property type="project" value="UniProtKB-SubCell"/>
</dbReference>
<evidence type="ECO:0000256" key="1">
    <source>
        <dbReference type="SAM" id="Phobius"/>
    </source>
</evidence>
<dbReference type="Pfam" id="PF12679">
    <property type="entry name" value="ABC2_membrane_2"/>
    <property type="match status" value="1"/>
</dbReference>
<dbReference type="OrthoDB" id="1068411at2"/>
<gene>
    <name evidence="2" type="ORF">EL17_22570</name>
</gene>
<keyword evidence="1" id="KW-0812">Transmembrane</keyword>
<protein>
    <submittedName>
        <fullName evidence="2">Nitrous oxide reductase</fullName>
    </submittedName>
</protein>
<keyword evidence="1" id="KW-1133">Transmembrane helix</keyword>
<comment type="caution">
    <text evidence="2">The sequence shown here is derived from an EMBL/GenBank/DDBJ whole genome shotgun (WGS) entry which is preliminary data.</text>
</comment>
<feature type="transmembrane region" description="Helical" evidence="1">
    <location>
        <begin position="228"/>
        <end position="250"/>
    </location>
</feature>
<dbReference type="GO" id="GO:0140359">
    <property type="term" value="F:ABC-type transporter activity"/>
    <property type="evidence" value="ECO:0007669"/>
    <property type="project" value="InterPro"/>
</dbReference>
<dbReference type="eggNOG" id="COG1277">
    <property type="taxonomic scope" value="Bacteria"/>
</dbReference>
<reference evidence="2 3" key="1">
    <citation type="submission" date="2014-04" db="EMBL/GenBank/DDBJ databases">
        <title>Characterization and application of a salt tolerant electro-active bacterium.</title>
        <authorList>
            <person name="Yang L."/>
            <person name="Wei S."/>
            <person name="Tay Q.X.M."/>
        </authorList>
    </citation>
    <scope>NUCLEOTIDE SEQUENCE [LARGE SCALE GENOMIC DNA]</scope>
    <source>
        <strain evidence="2 3">LY1</strain>
    </source>
</reference>
<keyword evidence="3" id="KW-1185">Reference proteome</keyword>
<evidence type="ECO:0000313" key="3">
    <source>
        <dbReference type="Proteomes" id="UP000027821"/>
    </source>
</evidence>
<feature type="transmembrane region" description="Helical" evidence="1">
    <location>
        <begin position="18"/>
        <end position="35"/>
    </location>
</feature>
<name>A0A074L5P4_9BACT</name>
<evidence type="ECO:0000313" key="2">
    <source>
        <dbReference type="EMBL" id="KEO75810.1"/>
    </source>
</evidence>
<dbReference type="AlphaFoldDB" id="A0A074L5P4"/>
<feature type="transmembrane region" description="Helical" evidence="1">
    <location>
        <begin position="121"/>
        <end position="143"/>
    </location>
</feature>
<proteinExistence type="predicted"/>
<accession>A0A074L5P4</accession>
<feature type="transmembrane region" description="Helical" evidence="1">
    <location>
        <begin position="155"/>
        <end position="176"/>
    </location>
</feature>
<organism evidence="2 3">
    <name type="scientific">Anditalea andensis</name>
    <dbReference type="NCBI Taxonomy" id="1048983"/>
    <lineage>
        <taxon>Bacteria</taxon>
        <taxon>Pseudomonadati</taxon>
        <taxon>Bacteroidota</taxon>
        <taxon>Cytophagia</taxon>
        <taxon>Cytophagales</taxon>
        <taxon>Cytophagaceae</taxon>
        <taxon>Anditalea</taxon>
    </lineage>
</organism>